<proteinExistence type="predicted"/>
<dbReference type="PANTHER" id="PTHR10037:SF62">
    <property type="entry name" value="SODIUM CHANNEL PROTEIN 60E"/>
    <property type="match status" value="1"/>
</dbReference>
<evidence type="ECO:0000256" key="7">
    <source>
        <dbReference type="ARBA" id="ARBA00023065"/>
    </source>
</evidence>
<feature type="transmembrane region" description="Helical" evidence="12">
    <location>
        <begin position="954"/>
        <end position="974"/>
    </location>
</feature>
<evidence type="ECO:0000256" key="10">
    <source>
        <dbReference type="ARBA" id="ARBA00023303"/>
    </source>
</evidence>
<feature type="domain" description="Ion transport" evidence="13">
    <location>
        <begin position="469"/>
        <end position="775"/>
    </location>
</feature>
<dbReference type="PANTHER" id="PTHR10037">
    <property type="entry name" value="VOLTAGE-GATED CATION CHANNEL CALCIUM AND SODIUM"/>
    <property type="match status" value="1"/>
</dbReference>
<keyword evidence="2" id="KW-0813">Transport</keyword>
<dbReference type="Gene3D" id="1.20.120.350">
    <property type="entry name" value="Voltage-gated potassium channels. Chain C"/>
    <property type="match status" value="3"/>
</dbReference>
<dbReference type="GO" id="GO:0001518">
    <property type="term" value="C:voltage-gated sodium channel complex"/>
    <property type="evidence" value="ECO:0007669"/>
    <property type="project" value="TreeGrafter"/>
</dbReference>
<dbReference type="InterPro" id="IPR005821">
    <property type="entry name" value="Ion_trans_dom"/>
</dbReference>
<feature type="region of interest" description="Disordered" evidence="11">
    <location>
        <begin position="1"/>
        <end position="33"/>
    </location>
</feature>
<feature type="transmembrane region" description="Helical" evidence="12">
    <location>
        <begin position="507"/>
        <end position="527"/>
    </location>
</feature>
<name>A0A5A8ECN4_CAFRO</name>
<evidence type="ECO:0000256" key="3">
    <source>
        <dbReference type="ARBA" id="ARBA00022692"/>
    </source>
</evidence>
<dbReference type="InterPro" id="IPR027359">
    <property type="entry name" value="Volt_channel_dom_sf"/>
</dbReference>
<evidence type="ECO:0000256" key="5">
    <source>
        <dbReference type="ARBA" id="ARBA00022882"/>
    </source>
</evidence>
<evidence type="ECO:0000256" key="12">
    <source>
        <dbReference type="SAM" id="Phobius"/>
    </source>
</evidence>
<dbReference type="FunFam" id="1.20.120.350:FF:000009">
    <property type="entry name" value="Voltage-dependent T-type calcium channel subunit alpha"/>
    <property type="match status" value="1"/>
</dbReference>
<sequence length="1219" mass="130866">MGSAGDNESMPALASAVSRPDSAAGSNGGPLEAAQAARQDAADALLPRKWALSQWLHVWVSGVVEDWVTSQSWFRSLVFLAIMANTVSLAAATADDGPDRVELLTTVNYVCTWVFVAETLLKLCADGLHGYFSQGGNVLDFVVVLASLVELGFTGTGATLAAFRAIRAARVLRVANSSKSMRRLLAVVASVGPSVLWLAVLLALMLLVMALLGRSLFAGAFDEALARGGLQAQADDAAAAAGMEPAPLFPRGVPVLEEPPRVSFDTLDQAFFTTFVVLAAESWNEVSRTLAFVAGPASLSFLAFIQVAGNFLLLNVFTALLLAAFESQRDSKEAWHAEVEGTAEQFLSLHVERSKSSSLGAVRRVSQHRLFASQRRSHSSSALNAAGPEAGQLARPRGRRAARPSIFGRRRQDAASAAEAAERNLCIVPRGSLLQRCAARAVLRSDPFSGEQFGPMCSLWLCGRRLQLYSDSIIILLIVAGSVLVAVDHPTAEFSPESREAIAVTEVVFTAIFVAEILCSLVARGALLHPEALWRSAWSVLDTVVVAVSAAALIVPAVTGGSSIAESLGWAAALRSVRALRPLRVIARNRGIKVVLNALLSSLPALGSTVAVLSFGMLLFAIAGVQLFAGAFRECNDPDFPPGAPFAGVPVLGPAAANASSPAAWSVLPCAAPFTFEGADGVQVREVVRSPDAPYAFDNLWEGLLTVFVAASGEGWPATMWRAQDITGDGLQPQRRANPMFSVFWVALIVVLEWFLTQLFIGAVFEEFIKLKRREETGIAALSARQKQFLAGQRFLAGLLPVRLFDDPDHACRQTARRLADSSAFRFGVRVVIAINVASQLASVPDAPRAYHFVLDVIGAVCAAIFVLEALVEIAGRGLRQVLSSPWAVFDLVVAAGAALELVLLASAAASPGWVRLPLQLLRVSRAIRLAREIPGVRAMILALWGVRATILSIGGLLLLLLAVAAAVAMNVFGGRAFTATLGPHGNFKDFPAALLTLLRMLTGEGWEGVMGDIMNAPADPLTGEEPSEFGKAAVVPFFTCFVVLFSFLFVALFLILVVEAYSEMDDQRRSSLKNDVDAFRAAWAAADPEGTKWIPFWRLEATLRSLPAPFGVGRNARFPELLHFTRRLQIRAYNGHVYFRELLLALHRHTYGVGMPSSVLDALDTAPHAVRKRLRTKLLHRLVDLASASAASVARTGDRMRQLVHSFVSRRRDARRKV</sequence>
<feature type="region of interest" description="Disordered" evidence="11">
    <location>
        <begin position="372"/>
        <end position="409"/>
    </location>
</feature>
<organism evidence="14 15">
    <name type="scientific">Cafeteria roenbergensis</name>
    <name type="common">Marine flagellate</name>
    <dbReference type="NCBI Taxonomy" id="33653"/>
    <lineage>
        <taxon>Eukaryota</taxon>
        <taxon>Sar</taxon>
        <taxon>Stramenopiles</taxon>
        <taxon>Bigyra</taxon>
        <taxon>Opalozoa</taxon>
        <taxon>Bicosoecida</taxon>
        <taxon>Cafeteriaceae</taxon>
        <taxon>Cafeteria</taxon>
    </lineage>
</organism>
<evidence type="ECO:0000256" key="1">
    <source>
        <dbReference type="ARBA" id="ARBA00004141"/>
    </source>
</evidence>
<feature type="transmembrane region" description="Helical" evidence="12">
    <location>
        <begin position="743"/>
        <end position="765"/>
    </location>
</feature>
<feature type="transmembrane region" description="Helical" evidence="12">
    <location>
        <begin position="184"/>
        <end position="212"/>
    </location>
</feature>
<protein>
    <recommendedName>
        <fullName evidence="13">Ion transport domain-containing protein</fullName>
    </recommendedName>
</protein>
<evidence type="ECO:0000256" key="9">
    <source>
        <dbReference type="ARBA" id="ARBA00023180"/>
    </source>
</evidence>
<feature type="transmembrane region" description="Helical" evidence="12">
    <location>
        <begin position="141"/>
        <end position="163"/>
    </location>
</feature>
<dbReference type="GO" id="GO:0005248">
    <property type="term" value="F:voltage-gated sodium channel activity"/>
    <property type="evidence" value="ECO:0007669"/>
    <property type="project" value="TreeGrafter"/>
</dbReference>
<evidence type="ECO:0000313" key="14">
    <source>
        <dbReference type="EMBL" id="KAA0174507.1"/>
    </source>
</evidence>
<feature type="transmembrane region" description="Helical" evidence="12">
    <location>
        <begin position="301"/>
        <end position="325"/>
    </location>
</feature>
<dbReference type="SUPFAM" id="SSF81324">
    <property type="entry name" value="Voltage-gated potassium channels"/>
    <property type="match status" value="3"/>
</dbReference>
<feature type="transmembrane region" description="Helical" evidence="12">
    <location>
        <begin position="468"/>
        <end position="487"/>
    </location>
</feature>
<evidence type="ECO:0000259" key="13">
    <source>
        <dbReference type="Pfam" id="PF00520"/>
    </source>
</evidence>
<feature type="transmembrane region" description="Helical" evidence="12">
    <location>
        <begin position="73"/>
        <end position="94"/>
    </location>
</feature>
<dbReference type="Gene3D" id="1.10.238.10">
    <property type="entry name" value="EF-hand"/>
    <property type="match status" value="1"/>
</dbReference>
<comment type="caution">
    <text evidence="14">The sequence shown here is derived from an EMBL/GenBank/DDBJ whole genome shotgun (WGS) entry which is preliminary data.</text>
</comment>
<dbReference type="AlphaFoldDB" id="A0A5A8ECN4"/>
<evidence type="ECO:0000256" key="6">
    <source>
        <dbReference type="ARBA" id="ARBA00022989"/>
    </source>
</evidence>
<evidence type="ECO:0000256" key="11">
    <source>
        <dbReference type="SAM" id="MobiDB-lite"/>
    </source>
</evidence>
<keyword evidence="3 12" id="KW-0812">Transmembrane</keyword>
<evidence type="ECO:0000256" key="2">
    <source>
        <dbReference type="ARBA" id="ARBA00022448"/>
    </source>
</evidence>
<feature type="domain" description="Ion transport" evidence="13">
    <location>
        <begin position="72"/>
        <end position="332"/>
    </location>
</feature>
<dbReference type="Gene3D" id="1.10.287.70">
    <property type="match status" value="3"/>
</dbReference>
<dbReference type="Pfam" id="PF00520">
    <property type="entry name" value="Ion_trans"/>
    <property type="match status" value="3"/>
</dbReference>
<dbReference type="OrthoDB" id="431720at2759"/>
<evidence type="ECO:0000256" key="4">
    <source>
        <dbReference type="ARBA" id="ARBA00022737"/>
    </source>
</evidence>
<dbReference type="EMBL" id="VLTO01000022">
    <property type="protein sequence ID" value="KAA0174507.1"/>
    <property type="molecule type" value="Genomic_DNA"/>
</dbReference>
<comment type="subcellular location">
    <subcellularLocation>
        <location evidence="1">Membrane</location>
        <topology evidence="1">Multi-pass membrane protein</topology>
    </subcellularLocation>
</comment>
<gene>
    <name evidence="14" type="ORF">FNF27_04103</name>
</gene>
<reference evidence="14 15" key="1">
    <citation type="submission" date="2019-07" db="EMBL/GenBank/DDBJ databases">
        <title>Genomes of Cafeteria roenbergensis.</title>
        <authorList>
            <person name="Fischer M.G."/>
            <person name="Hackl T."/>
            <person name="Roman M."/>
        </authorList>
    </citation>
    <scope>NUCLEOTIDE SEQUENCE [LARGE SCALE GENOMIC DNA]</scope>
    <source>
        <strain evidence="14 15">E4-10P</strain>
    </source>
</reference>
<keyword evidence="9" id="KW-0325">Glycoprotein</keyword>
<feature type="transmembrane region" description="Helical" evidence="12">
    <location>
        <begin position="850"/>
        <end position="875"/>
    </location>
</feature>
<keyword evidence="10" id="KW-0407">Ion channel</keyword>
<keyword evidence="7" id="KW-0406">Ion transport</keyword>
<keyword evidence="5" id="KW-0851">Voltage-gated channel</keyword>
<accession>A0A5A8ECN4</accession>
<keyword evidence="8 12" id="KW-0472">Membrane</keyword>
<feature type="transmembrane region" description="Helical" evidence="12">
    <location>
        <begin position="539"/>
        <end position="558"/>
    </location>
</feature>
<keyword evidence="4" id="KW-0677">Repeat</keyword>
<evidence type="ECO:0000256" key="8">
    <source>
        <dbReference type="ARBA" id="ARBA00023136"/>
    </source>
</evidence>
<keyword evidence="6 12" id="KW-1133">Transmembrane helix</keyword>
<dbReference type="InterPro" id="IPR043203">
    <property type="entry name" value="VGCC_Ca_Na"/>
</dbReference>
<dbReference type="Proteomes" id="UP000322899">
    <property type="component" value="Unassembled WGS sequence"/>
</dbReference>
<evidence type="ECO:0000313" key="15">
    <source>
        <dbReference type="Proteomes" id="UP000322899"/>
    </source>
</evidence>
<feature type="transmembrane region" description="Helical" evidence="12">
    <location>
        <begin position="595"/>
        <end position="623"/>
    </location>
</feature>
<feature type="transmembrane region" description="Helical" evidence="12">
    <location>
        <begin position="1035"/>
        <end position="1062"/>
    </location>
</feature>
<feature type="domain" description="Ion transport" evidence="13">
    <location>
        <begin position="824"/>
        <end position="1069"/>
    </location>
</feature>